<proteinExistence type="predicted"/>
<reference evidence="2 3" key="1">
    <citation type="submission" date="2024-01" db="EMBL/GenBank/DDBJ databases">
        <title>The genomes of 5 underutilized Papilionoideae crops provide insights into root nodulation and disease resistanc.</title>
        <authorList>
            <person name="Jiang F."/>
        </authorList>
    </citation>
    <scope>NUCLEOTIDE SEQUENCE [LARGE SCALE GENOMIC DNA]</scope>
    <source>
        <strain evidence="2">DUOXIRENSHENG_FW03</strain>
        <tissue evidence="2">Leaves</tissue>
    </source>
</reference>
<organism evidence="2 3">
    <name type="scientific">Psophocarpus tetragonolobus</name>
    <name type="common">Winged bean</name>
    <name type="synonym">Dolichos tetragonolobus</name>
    <dbReference type="NCBI Taxonomy" id="3891"/>
    <lineage>
        <taxon>Eukaryota</taxon>
        <taxon>Viridiplantae</taxon>
        <taxon>Streptophyta</taxon>
        <taxon>Embryophyta</taxon>
        <taxon>Tracheophyta</taxon>
        <taxon>Spermatophyta</taxon>
        <taxon>Magnoliopsida</taxon>
        <taxon>eudicotyledons</taxon>
        <taxon>Gunneridae</taxon>
        <taxon>Pentapetalae</taxon>
        <taxon>rosids</taxon>
        <taxon>fabids</taxon>
        <taxon>Fabales</taxon>
        <taxon>Fabaceae</taxon>
        <taxon>Papilionoideae</taxon>
        <taxon>50 kb inversion clade</taxon>
        <taxon>NPAAA clade</taxon>
        <taxon>indigoferoid/millettioid clade</taxon>
        <taxon>Phaseoleae</taxon>
        <taxon>Psophocarpus</taxon>
    </lineage>
</organism>
<dbReference type="AlphaFoldDB" id="A0AAN9S157"/>
<evidence type="ECO:0000259" key="1">
    <source>
        <dbReference type="Pfam" id="PF13966"/>
    </source>
</evidence>
<comment type="caution">
    <text evidence="2">The sequence shown here is derived from an EMBL/GenBank/DDBJ whole genome shotgun (WGS) entry which is preliminary data.</text>
</comment>
<dbReference type="Pfam" id="PF13966">
    <property type="entry name" value="zf-RVT"/>
    <property type="match status" value="1"/>
</dbReference>
<dbReference type="EMBL" id="JAYMYS010000007">
    <property type="protein sequence ID" value="KAK7387007.1"/>
    <property type="molecule type" value="Genomic_DNA"/>
</dbReference>
<dbReference type="Proteomes" id="UP001386955">
    <property type="component" value="Unassembled WGS sequence"/>
</dbReference>
<evidence type="ECO:0000313" key="2">
    <source>
        <dbReference type="EMBL" id="KAK7387007.1"/>
    </source>
</evidence>
<sequence length="130" mass="15186">MTYINSWMGVYSVSADYTFLLNQFWESSPNSSWSWIWKANIPEKAKILVWQSLHNAFASNEFMLHYHLASSSACPSYNNEIESPLHCMRDCLHSKEISTTYCRKAETAAFLLYFMKRNHVPIYWPSLVSS</sequence>
<keyword evidence="3" id="KW-1185">Reference proteome</keyword>
<protein>
    <recommendedName>
        <fullName evidence="1">Reverse transcriptase zinc-binding domain-containing protein</fullName>
    </recommendedName>
</protein>
<evidence type="ECO:0000313" key="3">
    <source>
        <dbReference type="Proteomes" id="UP001386955"/>
    </source>
</evidence>
<name>A0AAN9S157_PSOTE</name>
<gene>
    <name evidence="2" type="ORF">VNO78_27446</name>
</gene>
<dbReference type="InterPro" id="IPR026960">
    <property type="entry name" value="RVT-Znf"/>
</dbReference>
<accession>A0AAN9S157</accession>
<feature type="domain" description="Reverse transcriptase zinc-binding" evidence="1">
    <location>
        <begin position="11"/>
        <end position="96"/>
    </location>
</feature>